<evidence type="ECO:0000313" key="5">
    <source>
        <dbReference type="EMBL" id="GAO40954.1"/>
    </source>
</evidence>
<comment type="caution">
    <text evidence="5">The sequence shown here is derived from an EMBL/GenBank/DDBJ whole genome shotgun (WGS) entry which is preliminary data.</text>
</comment>
<dbReference type="GO" id="GO:0003677">
    <property type="term" value="F:DNA binding"/>
    <property type="evidence" value="ECO:0007669"/>
    <property type="project" value="UniProtKB-KW"/>
</dbReference>
<accession>A0A0E9MTR9</accession>
<dbReference type="Gene3D" id="2.60.120.10">
    <property type="entry name" value="Jelly Rolls"/>
    <property type="match status" value="1"/>
</dbReference>
<organism evidence="5 6">
    <name type="scientific">Sphingomonas changbaiensis NBRC 104936</name>
    <dbReference type="NCBI Taxonomy" id="1219043"/>
    <lineage>
        <taxon>Bacteria</taxon>
        <taxon>Pseudomonadati</taxon>
        <taxon>Pseudomonadota</taxon>
        <taxon>Alphaproteobacteria</taxon>
        <taxon>Sphingomonadales</taxon>
        <taxon>Sphingomonadaceae</taxon>
        <taxon>Sphingomonas</taxon>
    </lineage>
</organism>
<sequence length="238" mass="26706">MHMPTKEPQINRLLGALPPEEMEILRPHLQQVPLIFRERLYEAGEPIRHVWFPNSGVVSMITELAEGDPVELATIGPEGMVGIALILGSERMENVAFNQIAGDALRMDAAQFRSSLERCPALHRLLLRYTAALMQQISQGAACNRMHTVEERCARWLLMTHDRVYTPNFLLTQEFLGQMLGVRRPTVSLAAGMLQKAGLIHYSRGEITICDREGLEAAACECYEVIRKEFERLVGAPG</sequence>
<dbReference type="InterPro" id="IPR018490">
    <property type="entry name" value="cNMP-bd_dom_sf"/>
</dbReference>
<reference evidence="5 6" key="1">
    <citation type="submission" date="2015-04" db="EMBL/GenBank/DDBJ databases">
        <title>Whole genome shotgun sequence of Sphingomonas changbaiensis NBRC 104936.</title>
        <authorList>
            <person name="Katano-Makiyama Y."/>
            <person name="Hosoyama A."/>
            <person name="Hashimoto M."/>
            <person name="Noguchi M."/>
            <person name="Tsuchikane K."/>
            <person name="Ohji S."/>
            <person name="Yamazoe A."/>
            <person name="Ichikawa N."/>
            <person name="Kimura A."/>
            <person name="Fujita N."/>
        </authorList>
    </citation>
    <scope>NUCLEOTIDE SEQUENCE [LARGE SCALE GENOMIC DNA]</scope>
    <source>
        <strain evidence="5 6">NBRC 104936</strain>
    </source>
</reference>
<keyword evidence="1" id="KW-0805">Transcription regulation</keyword>
<dbReference type="SMART" id="SM00100">
    <property type="entry name" value="cNMP"/>
    <property type="match status" value="1"/>
</dbReference>
<dbReference type="InterPro" id="IPR050397">
    <property type="entry name" value="Env_Response_Regulators"/>
</dbReference>
<dbReference type="SUPFAM" id="SSF46785">
    <property type="entry name" value="Winged helix' DNA-binding domain"/>
    <property type="match status" value="1"/>
</dbReference>
<dbReference type="GO" id="GO:0003700">
    <property type="term" value="F:DNA-binding transcription factor activity"/>
    <property type="evidence" value="ECO:0007669"/>
    <property type="project" value="TreeGrafter"/>
</dbReference>
<dbReference type="Proteomes" id="UP000033202">
    <property type="component" value="Unassembled WGS sequence"/>
</dbReference>
<proteinExistence type="predicted"/>
<evidence type="ECO:0000259" key="4">
    <source>
        <dbReference type="PROSITE" id="PS51063"/>
    </source>
</evidence>
<keyword evidence="2" id="KW-0238">DNA-binding</keyword>
<dbReference type="PROSITE" id="PS51063">
    <property type="entry name" value="HTH_CRP_2"/>
    <property type="match status" value="1"/>
</dbReference>
<name>A0A0E9MTR9_9SPHN</name>
<dbReference type="PANTHER" id="PTHR24567">
    <property type="entry name" value="CRP FAMILY TRANSCRIPTIONAL REGULATORY PROTEIN"/>
    <property type="match status" value="1"/>
</dbReference>
<keyword evidence="6" id="KW-1185">Reference proteome</keyword>
<dbReference type="PANTHER" id="PTHR24567:SF74">
    <property type="entry name" value="HTH-TYPE TRANSCRIPTIONAL REGULATOR ARCR"/>
    <property type="match status" value="1"/>
</dbReference>
<dbReference type="AlphaFoldDB" id="A0A0E9MTR9"/>
<dbReference type="CDD" id="cd00038">
    <property type="entry name" value="CAP_ED"/>
    <property type="match status" value="1"/>
</dbReference>
<evidence type="ECO:0000256" key="2">
    <source>
        <dbReference type="ARBA" id="ARBA00023125"/>
    </source>
</evidence>
<dbReference type="EMBL" id="BBWU01000053">
    <property type="protein sequence ID" value="GAO40954.1"/>
    <property type="molecule type" value="Genomic_DNA"/>
</dbReference>
<dbReference type="SUPFAM" id="SSF51206">
    <property type="entry name" value="cAMP-binding domain-like"/>
    <property type="match status" value="1"/>
</dbReference>
<dbReference type="InterPro" id="IPR012318">
    <property type="entry name" value="HTH_CRP"/>
</dbReference>
<dbReference type="OrthoDB" id="7506088at2"/>
<evidence type="ECO:0000256" key="1">
    <source>
        <dbReference type="ARBA" id="ARBA00023015"/>
    </source>
</evidence>
<gene>
    <name evidence="5" type="ORF">SCH01S_53_00260</name>
</gene>
<keyword evidence="3" id="KW-0804">Transcription</keyword>
<dbReference type="Pfam" id="PF13545">
    <property type="entry name" value="HTH_Crp_2"/>
    <property type="match status" value="1"/>
</dbReference>
<evidence type="ECO:0000256" key="3">
    <source>
        <dbReference type="ARBA" id="ARBA00023163"/>
    </source>
</evidence>
<dbReference type="InterPro" id="IPR014710">
    <property type="entry name" value="RmlC-like_jellyroll"/>
</dbReference>
<dbReference type="InterPro" id="IPR000595">
    <property type="entry name" value="cNMP-bd_dom"/>
</dbReference>
<dbReference type="InterPro" id="IPR036388">
    <property type="entry name" value="WH-like_DNA-bd_sf"/>
</dbReference>
<dbReference type="Pfam" id="PF00027">
    <property type="entry name" value="cNMP_binding"/>
    <property type="match status" value="1"/>
</dbReference>
<dbReference type="Gene3D" id="1.10.10.10">
    <property type="entry name" value="Winged helix-like DNA-binding domain superfamily/Winged helix DNA-binding domain"/>
    <property type="match status" value="1"/>
</dbReference>
<feature type="domain" description="HTH crp-type" evidence="4">
    <location>
        <begin position="147"/>
        <end position="213"/>
    </location>
</feature>
<protein>
    <submittedName>
        <fullName evidence="5">Putative CRP/FNR family transcriptional regulator</fullName>
    </submittedName>
</protein>
<dbReference type="STRING" id="1219043.SCH01S_53_00260"/>
<dbReference type="InterPro" id="IPR036390">
    <property type="entry name" value="WH_DNA-bd_sf"/>
</dbReference>
<evidence type="ECO:0000313" key="6">
    <source>
        <dbReference type="Proteomes" id="UP000033202"/>
    </source>
</evidence>
<dbReference type="GO" id="GO:0005829">
    <property type="term" value="C:cytosol"/>
    <property type="evidence" value="ECO:0007669"/>
    <property type="project" value="TreeGrafter"/>
</dbReference>